<keyword evidence="1" id="KW-1133">Transmembrane helix</keyword>
<keyword evidence="1" id="KW-0472">Membrane</keyword>
<dbReference type="RefSeq" id="WP_176980656.1">
    <property type="nucleotide sequence ID" value="NZ_FNRD01000016.1"/>
</dbReference>
<dbReference type="EMBL" id="FNRD01000016">
    <property type="protein sequence ID" value="SEB03261.1"/>
    <property type="molecule type" value="Genomic_DNA"/>
</dbReference>
<protein>
    <recommendedName>
        <fullName evidence="4">DUF2798 domain-containing protein</fullName>
    </recommendedName>
</protein>
<dbReference type="Proteomes" id="UP000198951">
    <property type="component" value="Unassembled WGS sequence"/>
</dbReference>
<proteinExistence type="predicted"/>
<gene>
    <name evidence="2" type="ORF">SAMN05443667_11612</name>
</gene>
<evidence type="ECO:0000256" key="1">
    <source>
        <dbReference type="SAM" id="Phobius"/>
    </source>
</evidence>
<keyword evidence="1" id="KW-0812">Transmembrane</keyword>
<organism evidence="2 3">
    <name type="scientific">Flavobacterium gillisiae</name>
    <dbReference type="NCBI Taxonomy" id="150146"/>
    <lineage>
        <taxon>Bacteria</taxon>
        <taxon>Pseudomonadati</taxon>
        <taxon>Bacteroidota</taxon>
        <taxon>Flavobacteriia</taxon>
        <taxon>Flavobacteriales</taxon>
        <taxon>Flavobacteriaceae</taxon>
        <taxon>Flavobacterium</taxon>
    </lineage>
</organism>
<evidence type="ECO:0008006" key="4">
    <source>
        <dbReference type="Google" id="ProtNLM"/>
    </source>
</evidence>
<name>A0A1H4G1R2_9FLAO</name>
<dbReference type="AlphaFoldDB" id="A0A1H4G1R2"/>
<dbReference type="STRING" id="150146.SAMN05443667_11612"/>
<feature type="transmembrane region" description="Helical" evidence="1">
    <location>
        <begin position="40"/>
        <end position="59"/>
    </location>
</feature>
<evidence type="ECO:0000313" key="2">
    <source>
        <dbReference type="EMBL" id="SEB03261.1"/>
    </source>
</evidence>
<evidence type="ECO:0000313" key="3">
    <source>
        <dbReference type="Proteomes" id="UP000198951"/>
    </source>
</evidence>
<accession>A0A1H4G1R2</accession>
<sequence>MRKTILNSVIVTCFITFTLTSINTNTKNSIDFILLWTQSWIIAASISSIFNIYIIPYLYKKKVKRVLKNIFLKDQAL</sequence>
<reference evidence="3" key="1">
    <citation type="submission" date="2016-10" db="EMBL/GenBank/DDBJ databases">
        <authorList>
            <person name="Varghese N."/>
            <person name="Submissions S."/>
        </authorList>
    </citation>
    <scope>NUCLEOTIDE SEQUENCE [LARGE SCALE GENOMIC DNA]</scope>
    <source>
        <strain evidence="3">DSM 22376</strain>
    </source>
</reference>
<keyword evidence="3" id="KW-1185">Reference proteome</keyword>